<evidence type="ECO:0000313" key="2">
    <source>
        <dbReference type="EMBL" id="KFE68407.1"/>
    </source>
</evidence>
<dbReference type="InterPro" id="IPR012334">
    <property type="entry name" value="Pectin_lyas_fold"/>
</dbReference>
<dbReference type="OrthoDB" id="5378651at2"/>
<dbReference type="InterPro" id="IPR007742">
    <property type="entry name" value="NosD_dom"/>
</dbReference>
<name>A0A085WL44_9BACT</name>
<dbReference type="Gene3D" id="2.160.20.10">
    <property type="entry name" value="Single-stranded right-handed beta-helix, Pectin lyase-like"/>
    <property type="match status" value="1"/>
</dbReference>
<dbReference type="Pfam" id="PF05048">
    <property type="entry name" value="NosD"/>
    <property type="match status" value="1"/>
</dbReference>
<dbReference type="Proteomes" id="UP000028725">
    <property type="component" value="Unassembled WGS sequence"/>
</dbReference>
<feature type="domain" description="Periplasmic copper-binding protein NosD beta helix" evidence="1">
    <location>
        <begin position="259"/>
        <end position="417"/>
    </location>
</feature>
<keyword evidence="3" id="KW-1185">Reference proteome</keyword>
<reference evidence="2" key="1">
    <citation type="submission" date="2014-04" db="EMBL/GenBank/DDBJ databases">
        <title>Genome assembly of Hyalangium minutum DSM 14724.</title>
        <authorList>
            <person name="Sharma G."/>
            <person name="Subramanian S."/>
        </authorList>
    </citation>
    <scope>NUCLEOTIDE SEQUENCE [LARGE SCALE GENOMIC DNA]</scope>
    <source>
        <strain evidence="2">DSM 14724</strain>
    </source>
</reference>
<dbReference type="AlphaFoldDB" id="A0A085WL44"/>
<dbReference type="PROSITE" id="PS51257">
    <property type="entry name" value="PROKAR_LIPOPROTEIN"/>
    <property type="match status" value="1"/>
</dbReference>
<dbReference type="InterPro" id="IPR011050">
    <property type="entry name" value="Pectin_lyase_fold/virulence"/>
</dbReference>
<proteinExistence type="predicted"/>
<organism evidence="2 3">
    <name type="scientific">Hyalangium minutum</name>
    <dbReference type="NCBI Taxonomy" id="394096"/>
    <lineage>
        <taxon>Bacteria</taxon>
        <taxon>Pseudomonadati</taxon>
        <taxon>Myxococcota</taxon>
        <taxon>Myxococcia</taxon>
        <taxon>Myxococcales</taxon>
        <taxon>Cystobacterineae</taxon>
        <taxon>Archangiaceae</taxon>
        <taxon>Hyalangium</taxon>
    </lineage>
</organism>
<sequence>MIRLSARTLPWLAGVWMLAWLGCAAEVAPGEEPCGTGACEPAPLLPTVRAVTPTALSAVPGELVRLSVSADDPNGGPLMFAWKASTGTLGVPVQTGNTSEVLWTALSCVPVGLRPTVEVTVTNAGGLSVRLRFEVAWNGPACGHPPCDVTLDSGVLSLKGDCTTDTPVFIPEGHTLEGFEHWIVARDPVGGAFKGAIVRNRGERTFVRNLKVKAQGLQKDGPCDGGEDRLRGILLQDATGSVTRTEVVDIRRNQRSEGNPEGTPRGCQEGIAIEVRNRDATVTKTVELRNNQVRGYQKGGILVTGRVNATVVENGVTGAGPVAHIAQNGLQLSDGATGEVTRNQVSGHAYTGSTDVASGILVAGGPYFGMALVRDALIQGNTVTGNDIGIYLDQAEADGSGPATATRIQVVGNTLRNEAVTNGYPYQAAISDLGGGNILHSNEISGAGYDPVTQPGATFAVDVVAGPASRVTFLTPARTVAAGACSGQVLVQSQDAGGNLSTASPAVFSLTASGGAASGLTFYADSACAGPMISAVELSTPEAAGAFFFKVAQTGTVALTVSNGSVSGTQEQTVVSF</sequence>
<dbReference type="PATRIC" id="fig|394096.3.peg.3686"/>
<protein>
    <submittedName>
        <fullName evidence="2">High-affinity leucine-specific transport system, periplasmic binding protein LivK</fullName>
    </submittedName>
</protein>
<dbReference type="STRING" id="394096.DB31_7644"/>
<dbReference type="InterPro" id="IPR006626">
    <property type="entry name" value="PbH1"/>
</dbReference>
<gene>
    <name evidence="2" type="ORF">DB31_7644</name>
</gene>
<evidence type="ECO:0000313" key="3">
    <source>
        <dbReference type="Proteomes" id="UP000028725"/>
    </source>
</evidence>
<dbReference type="SUPFAM" id="SSF51126">
    <property type="entry name" value="Pectin lyase-like"/>
    <property type="match status" value="1"/>
</dbReference>
<comment type="caution">
    <text evidence="2">The sequence shown here is derived from an EMBL/GenBank/DDBJ whole genome shotgun (WGS) entry which is preliminary data.</text>
</comment>
<accession>A0A085WL44</accession>
<dbReference type="RefSeq" id="WP_157232035.1">
    <property type="nucleotide sequence ID" value="NZ_JMCB01000006.1"/>
</dbReference>
<dbReference type="SMART" id="SM00710">
    <property type="entry name" value="PbH1"/>
    <property type="match status" value="4"/>
</dbReference>
<dbReference type="EMBL" id="JMCB01000006">
    <property type="protein sequence ID" value="KFE68407.1"/>
    <property type="molecule type" value="Genomic_DNA"/>
</dbReference>
<evidence type="ECO:0000259" key="1">
    <source>
        <dbReference type="Pfam" id="PF05048"/>
    </source>
</evidence>